<dbReference type="EMBL" id="FWFV01000005">
    <property type="protein sequence ID" value="SLN47426.1"/>
    <property type="molecule type" value="Genomic_DNA"/>
</dbReference>
<dbReference type="RefSeq" id="WP_085854083.1">
    <property type="nucleotide sequence ID" value="NZ_FOPF01000005.1"/>
</dbReference>
<dbReference type="OrthoDB" id="9763644at2"/>
<reference evidence="2 3" key="1">
    <citation type="submission" date="2017-03" db="EMBL/GenBank/DDBJ databases">
        <authorList>
            <person name="Afonso C.L."/>
            <person name="Miller P.J."/>
            <person name="Scott M.A."/>
            <person name="Spackman E."/>
            <person name="Goraichik I."/>
            <person name="Dimitrov K.M."/>
            <person name="Suarez D.L."/>
            <person name="Swayne D.E."/>
        </authorList>
    </citation>
    <scope>NUCLEOTIDE SEQUENCE [LARGE SCALE GENOMIC DNA]</scope>
    <source>
        <strain evidence="2 3">CECT 7066</strain>
    </source>
</reference>
<keyword evidence="3" id="KW-1185">Reference proteome</keyword>
<sequence length="704" mass="77710">MKKNTAQAALAALRASKLSAGAKRIYQDLSDKKIESLFDVLPMDFEEVSERIMRMPGSPKRLEVISGILGMQRRGADEGQFIRLYGIIIAKDSDYEKAWLKGARDFARAVIEAEGAGAVESQTDKNVEGVHSHAELMGYGLQKLKDTGHLPSIFRHGTELARVALVKEENAASVTILSRDAFAAVLPLVGVDYRRQRTETTTIGIAPPQNVIRDLYHHPELPLPYLAGITRIPTFASDGTLITASGYSSLTYNYYVPSVGLEIPPVTTGIWKKDDEARKRDVSEAAKFLITEVFGDYPFDGKSRQDIEEALEKGEPMPASLCNALGLLIEPFVRPMIKGPCPAVLVSKPSPSTGATFLIEAIQLIISGQSKARPPLSSSEEERRKVLFTAVKGGESLLLFDNQKATVDSPTLASLLTSTTFTDRELGRSEERALPVRSTVVFTSNNALFSEELQRRLSLIRLDAKMPNPKERSDWRHDQFHTWVEDNRGKLIWCVLTIVASWVAQGRKGPVHCPSVPSYSDWRRVVGGIIESIGPSFTTFQGNRHEIEIYAAANEEEGIVELLNLWRTRNRDLSAKDLAVLAEDADVELEGIKTTRDGAYSPRSLSGMLSSMRGRHFVLGEEVFVLEDAGEVAHTLQWRLRKVDRPEAPSGAQAASTDRPGRRKHVPRQSPSAPLSDGENRRQPGSETAVIGRSRRLRRGAKAA</sequence>
<evidence type="ECO:0000313" key="3">
    <source>
        <dbReference type="Proteomes" id="UP000193870"/>
    </source>
</evidence>
<feature type="compositionally biased region" description="Basic residues" evidence="1">
    <location>
        <begin position="693"/>
        <end position="704"/>
    </location>
</feature>
<name>A0A1Y5SSJ0_9RHOB</name>
<feature type="region of interest" description="Disordered" evidence="1">
    <location>
        <begin position="644"/>
        <end position="704"/>
    </location>
</feature>
<dbReference type="STRING" id="315423.SAMN04488020_105154"/>
<organism evidence="2 3">
    <name type="scientific">Palleronia marisminoris</name>
    <dbReference type="NCBI Taxonomy" id="315423"/>
    <lineage>
        <taxon>Bacteria</taxon>
        <taxon>Pseudomonadati</taxon>
        <taxon>Pseudomonadota</taxon>
        <taxon>Alphaproteobacteria</taxon>
        <taxon>Rhodobacterales</taxon>
        <taxon>Roseobacteraceae</taxon>
        <taxon>Palleronia</taxon>
    </lineage>
</organism>
<dbReference type="Proteomes" id="UP000193870">
    <property type="component" value="Unassembled WGS sequence"/>
</dbReference>
<protein>
    <submittedName>
        <fullName evidence="2">Uncharacterized protein</fullName>
    </submittedName>
</protein>
<evidence type="ECO:0000313" key="2">
    <source>
        <dbReference type="EMBL" id="SLN47426.1"/>
    </source>
</evidence>
<accession>A0A1Y5SSJ0</accession>
<proteinExistence type="predicted"/>
<dbReference type="AlphaFoldDB" id="A0A1Y5SSJ0"/>
<evidence type="ECO:0000256" key="1">
    <source>
        <dbReference type="SAM" id="MobiDB-lite"/>
    </source>
</evidence>
<gene>
    <name evidence="2" type="ORF">PAM7066_02098</name>
</gene>